<dbReference type="GO" id="GO:0098552">
    <property type="term" value="C:side of membrane"/>
    <property type="evidence" value="ECO:0007669"/>
    <property type="project" value="UniProtKB-KW"/>
</dbReference>
<dbReference type="GO" id="GO:0005975">
    <property type="term" value="P:carbohydrate metabolic process"/>
    <property type="evidence" value="ECO:0007669"/>
    <property type="project" value="InterPro"/>
</dbReference>
<keyword evidence="7 14" id="KW-0378">Hydrolase</keyword>
<evidence type="ECO:0000256" key="2">
    <source>
        <dbReference type="ARBA" id="ARBA00004589"/>
    </source>
</evidence>
<evidence type="ECO:0000313" key="19">
    <source>
        <dbReference type="EMBL" id="QIW98190.1"/>
    </source>
</evidence>
<dbReference type="InterPro" id="IPR013320">
    <property type="entry name" value="ConA-like_dom_sf"/>
</dbReference>
<evidence type="ECO:0000256" key="3">
    <source>
        <dbReference type="ARBA" id="ARBA00022622"/>
    </source>
</evidence>
<dbReference type="AlphaFoldDB" id="A0A6H0XU46"/>
<dbReference type="GO" id="GO:0009277">
    <property type="term" value="C:fungal-type cell wall"/>
    <property type="evidence" value="ECO:0007669"/>
    <property type="project" value="TreeGrafter"/>
</dbReference>
<dbReference type="InterPro" id="IPR000757">
    <property type="entry name" value="Beta-glucanase-like"/>
</dbReference>
<dbReference type="Proteomes" id="UP000503462">
    <property type="component" value="Chromosome 2"/>
</dbReference>
<dbReference type="OrthoDB" id="4781at2759"/>
<feature type="disulfide bond" evidence="16">
    <location>
        <begin position="25"/>
        <end position="32"/>
    </location>
</feature>
<evidence type="ECO:0000256" key="13">
    <source>
        <dbReference type="ARBA" id="ARBA00038074"/>
    </source>
</evidence>
<comment type="similarity">
    <text evidence="13">Belongs to the glycosyl hydrolase 16 family. CRH1 subfamily.</text>
</comment>
<feature type="signal peptide" evidence="17">
    <location>
        <begin position="1"/>
        <end position="19"/>
    </location>
</feature>
<keyword evidence="9" id="KW-0325">Glycoprotein</keyword>
<dbReference type="EC" id="3.2.-.-" evidence="14"/>
<keyword evidence="11" id="KW-0326">Glycosidase</keyword>
<dbReference type="SUPFAM" id="SSF49899">
    <property type="entry name" value="Concanavalin A-like lectins/glucanases"/>
    <property type="match status" value="1"/>
</dbReference>
<evidence type="ECO:0000313" key="20">
    <source>
        <dbReference type="Proteomes" id="UP000503462"/>
    </source>
</evidence>
<keyword evidence="8 14" id="KW-0472">Membrane</keyword>
<dbReference type="PANTHER" id="PTHR10963:SF27">
    <property type="entry name" value="GLYCOSIDASE-RELATED"/>
    <property type="match status" value="1"/>
</dbReference>
<evidence type="ECO:0000256" key="8">
    <source>
        <dbReference type="ARBA" id="ARBA00023136"/>
    </source>
</evidence>
<evidence type="ECO:0000256" key="6">
    <source>
        <dbReference type="ARBA" id="ARBA00022729"/>
    </source>
</evidence>
<keyword evidence="6 17" id="KW-0732">Signal</keyword>
<dbReference type="Pfam" id="PF00722">
    <property type="entry name" value="Glyco_hydro_16"/>
    <property type="match status" value="1"/>
</dbReference>
<evidence type="ECO:0000256" key="10">
    <source>
        <dbReference type="ARBA" id="ARBA00023288"/>
    </source>
</evidence>
<organism evidence="19 20">
    <name type="scientific">Peltaster fructicola</name>
    <dbReference type="NCBI Taxonomy" id="286661"/>
    <lineage>
        <taxon>Eukaryota</taxon>
        <taxon>Fungi</taxon>
        <taxon>Dikarya</taxon>
        <taxon>Ascomycota</taxon>
        <taxon>Pezizomycotina</taxon>
        <taxon>Dothideomycetes</taxon>
        <taxon>Dothideomycetes incertae sedis</taxon>
        <taxon>Peltaster</taxon>
    </lineage>
</organism>
<dbReference type="CDD" id="cd02183">
    <property type="entry name" value="GH16_fungal_CRH1_transglycosylase"/>
    <property type="match status" value="1"/>
</dbReference>
<keyword evidence="12" id="KW-0961">Cell wall biogenesis/degradation</keyword>
<feature type="active site" description="Proton donor" evidence="15">
    <location>
        <position position="122"/>
    </location>
</feature>
<dbReference type="PROSITE" id="PS51762">
    <property type="entry name" value="GH16_2"/>
    <property type="match status" value="1"/>
</dbReference>
<comment type="subcellular location">
    <subcellularLocation>
        <location evidence="2">Membrane</location>
        <topology evidence="2">Lipid-anchor</topology>
        <topology evidence="2">GPI-anchor</topology>
    </subcellularLocation>
</comment>
<dbReference type="GO" id="GO:0031505">
    <property type="term" value="P:fungal-type cell wall organization"/>
    <property type="evidence" value="ECO:0007669"/>
    <property type="project" value="TreeGrafter"/>
</dbReference>
<evidence type="ECO:0000259" key="18">
    <source>
        <dbReference type="PROSITE" id="PS51762"/>
    </source>
</evidence>
<evidence type="ECO:0000256" key="16">
    <source>
        <dbReference type="PIRSR" id="PIRSR037299-2"/>
    </source>
</evidence>
<dbReference type="InterPro" id="IPR017168">
    <property type="entry name" value="CHR-like"/>
</dbReference>
<evidence type="ECO:0000256" key="9">
    <source>
        <dbReference type="ARBA" id="ARBA00023180"/>
    </source>
</evidence>
<dbReference type="Gene3D" id="2.60.120.200">
    <property type="match status" value="1"/>
</dbReference>
<dbReference type="GO" id="GO:0016757">
    <property type="term" value="F:glycosyltransferase activity"/>
    <property type="evidence" value="ECO:0007669"/>
    <property type="project" value="UniProtKB-KW"/>
</dbReference>
<evidence type="ECO:0000256" key="5">
    <source>
        <dbReference type="ARBA" id="ARBA00022679"/>
    </source>
</evidence>
<protein>
    <recommendedName>
        <fullName evidence="14">Crh-like protein</fullName>
        <ecNumber evidence="14">3.2.-.-</ecNumber>
    </recommendedName>
</protein>
<accession>A0A6H0XU46</accession>
<keyword evidence="20" id="KW-1185">Reference proteome</keyword>
<feature type="active site" description="Nucleophile" evidence="15">
    <location>
        <position position="118"/>
    </location>
</feature>
<evidence type="ECO:0000256" key="14">
    <source>
        <dbReference type="PIRNR" id="PIRNR037299"/>
    </source>
</evidence>
<comment type="catalytic activity">
    <reaction evidence="1">
        <text>Random endo-hydrolysis of N-acetyl-beta-D-glucosaminide (1-&gt;4)-beta-linkages in chitin and chitodextrins.</text>
        <dbReference type="EC" id="3.2.1.14"/>
    </reaction>
</comment>
<gene>
    <name evidence="19" type="ORF">AMS68_003708</name>
</gene>
<dbReference type="EMBL" id="CP051140">
    <property type="protein sequence ID" value="QIW98190.1"/>
    <property type="molecule type" value="Genomic_DNA"/>
</dbReference>
<keyword evidence="5" id="KW-0808">Transferase</keyword>
<evidence type="ECO:0000256" key="11">
    <source>
        <dbReference type="ARBA" id="ARBA00023295"/>
    </source>
</evidence>
<dbReference type="PIRSF" id="PIRSF037299">
    <property type="entry name" value="Glycosidase_CRH1_prd"/>
    <property type="match status" value="1"/>
</dbReference>
<dbReference type="PANTHER" id="PTHR10963">
    <property type="entry name" value="GLYCOSYL HYDROLASE-RELATED"/>
    <property type="match status" value="1"/>
</dbReference>
<evidence type="ECO:0000256" key="15">
    <source>
        <dbReference type="PIRSR" id="PIRSR037299-1"/>
    </source>
</evidence>
<keyword evidence="3" id="KW-0336">GPI-anchor</keyword>
<reference evidence="19 20" key="1">
    <citation type="journal article" date="2016" name="Sci. Rep.">
        <title>Peltaster fructicola genome reveals evolution from an invasive phytopathogen to an ectophytic parasite.</title>
        <authorList>
            <person name="Xu C."/>
            <person name="Chen H."/>
            <person name="Gleason M.L."/>
            <person name="Xu J.R."/>
            <person name="Liu H."/>
            <person name="Zhang R."/>
            <person name="Sun G."/>
        </authorList>
    </citation>
    <scope>NUCLEOTIDE SEQUENCE [LARGE SCALE GENOMIC DNA]</scope>
    <source>
        <strain evidence="19 20">LNHT1506</strain>
    </source>
</reference>
<dbReference type="InterPro" id="IPR050546">
    <property type="entry name" value="Glycosyl_Hydrlase_16"/>
</dbReference>
<evidence type="ECO:0000256" key="17">
    <source>
        <dbReference type="SAM" id="SignalP"/>
    </source>
</evidence>
<evidence type="ECO:0000256" key="12">
    <source>
        <dbReference type="ARBA" id="ARBA00023316"/>
    </source>
</evidence>
<sequence length="392" mass="39942">MFHSLKSVALLAALPLALAQTYTDCNPLKKTCPADTGLTSTYTADFSTTGFSSWSSSSTSAITQTGNGAQFQITADGQAPTLTSDFYIFFGRVDVVMKAAPGVGIVSSIVLESDDLDEIDWEFLGGDTAQGQSNFFGKGDTSSYDRGAYHAVSNPQTTYHTYSIDWTSDRIEWLVDGAVVRTLAYSSALAKNGAEYPQTPARVKLGNWVAGGASNAAGTVEWAGGKTDFSQAPFSMYVKSISVTNYNPAASYTYGDMTGSYTSIQKGGAVSGSSGASSAVAVASSTSVVTSSSAASAQSSTSTTLVTSVTVVANKPVSIASSLTATGSSTTASVTSTVAIPVSSGFVSSSRVSASASATSSTPAKQTTNSAASVSISTGASLFGLLAAAFFF</sequence>
<keyword evidence="4" id="KW-0328">Glycosyltransferase</keyword>
<evidence type="ECO:0000256" key="1">
    <source>
        <dbReference type="ARBA" id="ARBA00000822"/>
    </source>
</evidence>
<dbReference type="GO" id="GO:0008843">
    <property type="term" value="F:endochitinase activity"/>
    <property type="evidence" value="ECO:0007669"/>
    <property type="project" value="UniProtKB-EC"/>
</dbReference>
<evidence type="ECO:0000256" key="4">
    <source>
        <dbReference type="ARBA" id="ARBA00022676"/>
    </source>
</evidence>
<proteinExistence type="inferred from homology"/>
<feature type="domain" description="GH16" evidence="18">
    <location>
        <begin position="21"/>
        <end position="238"/>
    </location>
</feature>
<feature type="chain" id="PRO_5026152083" description="Crh-like protein" evidence="17">
    <location>
        <begin position="20"/>
        <end position="392"/>
    </location>
</feature>
<name>A0A6H0XU46_9PEZI</name>
<keyword evidence="10" id="KW-0449">Lipoprotein</keyword>
<keyword evidence="16" id="KW-1015">Disulfide bond</keyword>
<evidence type="ECO:0000256" key="7">
    <source>
        <dbReference type="ARBA" id="ARBA00022801"/>
    </source>
</evidence>